<dbReference type="GO" id="GO:0006351">
    <property type="term" value="P:DNA-templated transcription"/>
    <property type="evidence" value="ECO:0007669"/>
    <property type="project" value="InterPro"/>
</dbReference>
<keyword evidence="6" id="KW-0804">Transcription</keyword>
<feature type="domain" description="Zn(2)-C6 fungal-type" evidence="9">
    <location>
        <begin position="18"/>
        <end position="50"/>
    </location>
</feature>
<dbReference type="InterPro" id="IPR036864">
    <property type="entry name" value="Zn2-C6_fun-type_DNA-bd_sf"/>
</dbReference>
<gene>
    <name evidence="10" type="ORF">R3P38DRAFT_2611717</name>
</gene>
<dbReference type="GO" id="GO:0000981">
    <property type="term" value="F:DNA-binding transcription factor activity, RNA polymerase II-specific"/>
    <property type="evidence" value="ECO:0007669"/>
    <property type="project" value="InterPro"/>
</dbReference>
<evidence type="ECO:0000256" key="3">
    <source>
        <dbReference type="ARBA" id="ARBA00022833"/>
    </source>
</evidence>
<dbReference type="GO" id="GO:0005634">
    <property type="term" value="C:nucleus"/>
    <property type="evidence" value="ECO:0007669"/>
    <property type="project" value="UniProtKB-SubCell"/>
</dbReference>
<dbReference type="SUPFAM" id="SSF57701">
    <property type="entry name" value="Zn2/Cys6 DNA-binding domain"/>
    <property type="match status" value="1"/>
</dbReference>
<keyword evidence="5" id="KW-0238">DNA-binding</keyword>
<dbReference type="SMART" id="SM00066">
    <property type="entry name" value="GAL4"/>
    <property type="match status" value="1"/>
</dbReference>
<dbReference type="PROSITE" id="PS50048">
    <property type="entry name" value="ZN2_CY6_FUNGAL_2"/>
    <property type="match status" value="1"/>
</dbReference>
<dbReference type="CDD" id="cd12148">
    <property type="entry name" value="fungal_TF_MHR"/>
    <property type="match status" value="1"/>
</dbReference>
<evidence type="ECO:0000259" key="9">
    <source>
        <dbReference type="PROSITE" id="PS50048"/>
    </source>
</evidence>
<dbReference type="EMBL" id="JAWWNJ010000013">
    <property type="protein sequence ID" value="KAK7042501.1"/>
    <property type="molecule type" value="Genomic_DNA"/>
</dbReference>
<keyword evidence="4" id="KW-0805">Transcription regulation</keyword>
<dbReference type="GO" id="GO:0008270">
    <property type="term" value="F:zinc ion binding"/>
    <property type="evidence" value="ECO:0007669"/>
    <property type="project" value="InterPro"/>
</dbReference>
<keyword evidence="3" id="KW-0862">Zinc</keyword>
<sequence>MTKGSMTARTRGPYATQACIVCRAKKSKCDGVQPECGPCVASGRSDECAWGRDKKSRVSRVESYANLRKRADSLHARVLLLQSLLEKCTCQDVSYHLQTRAPSEQSSAMGEGYDSEDSDTESEEFNSDQEITQELTVPAQRLKLDDRSGGLLHQGITAPNIVSFGNRLLNEVPQNAEIHNSNATYELQLDVADIFNPEIDWSRYLPPEVPMFRRQHDKILDLSFKFFTPFMCRVVPSLFLRDMYRALRVPRSEEPPRTPHYSPMLHNALLALCAVFSDEPHLRDPRTRQHFVLAAQARMFEEIKRPNLSIVLALEFIGSFYAADKDDQIQAELFFGMSIRMSMTLGLGLDSTPWVKAGLITHDEMVGRNCAHWNIFSLDVCWALLFGREFGGPPHRDTPMPFVDEELDQEPWYHAPANIPPQPNYYTLTFNKTSALFMIARQITDIVNGLRPSGRSDCAQTEKQVAKIDLELSNWRNQLPLQLDITSANQSQSTPQRLMLHLAYWWCCIILHRPFFCRPKSSPGAFIDHVKLCVKAAEKILDLVQTWSSLYNLRHSSLTLQQVIFSAGTIFLLRALQASAGPSISHDVLDRALAQTEMCIEYMHEMGQTWESAIRTANLLHWILNDKLRPVVSRRLAQTKEQNVLGGRTPSQVESQRGSMPLIPTPPPAMPSYTSPLNQRPSPIANEIRDFFTELQDARTSSDPDASYGESLMAFPGLDMDRFLLPNYLGAWEHQDFSQHTPAAASFRDDI</sequence>
<dbReference type="PANTHER" id="PTHR31313">
    <property type="entry name" value="TY1 ENHANCER ACTIVATOR"/>
    <property type="match status" value="1"/>
</dbReference>
<evidence type="ECO:0000313" key="11">
    <source>
        <dbReference type="Proteomes" id="UP001362999"/>
    </source>
</evidence>
<keyword evidence="7" id="KW-0539">Nucleus</keyword>
<comment type="subcellular location">
    <subcellularLocation>
        <location evidence="1">Nucleus</location>
    </subcellularLocation>
</comment>
<evidence type="ECO:0000256" key="5">
    <source>
        <dbReference type="ARBA" id="ARBA00023125"/>
    </source>
</evidence>
<accession>A0AAW0CU15</accession>
<feature type="compositionally biased region" description="Acidic residues" evidence="8">
    <location>
        <begin position="113"/>
        <end position="127"/>
    </location>
</feature>
<evidence type="ECO:0000256" key="1">
    <source>
        <dbReference type="ARBA" id="ARBA00004123"/>
    </source>
</evidence>
<keyword evidence="2" id="KW-0479">Metal-binding</keyword>
<protein>
    <submittedName>
        <fullName evidence="10">Zn(2)-C6 fungal-type domain-containing protein</fullName>
    </submittedName>
</protein>
<reference evidence="10 11" key="1">
    <citation type="journal article" date="2024" name="J Genomics">
        <title>Draft genome sequencing and assembly of Favolaschia claudopus CIRM-BRFM 2984 isolated from oak limbs.</title>
        <authorList>
            <person name="Navarro D."/>
            <person name="Drula E."/>
            <person name="Chaduli D."/>
            <person name="Cazenave R."/>
            <person name="Ahrendt S."/>
            <person name="Wang J."/>
            <person name="Lipzen A."/>
            <person name="Daum C."/>
            <person name="Barry K."/>
            <person name="Grigoriev I.V."/>
            <person name="Favel A."/>
            <person name="Rosso M.N."/>
            <person name="Martin F."/>
        </authorList>
    </citation>
    <scope>NUCLEOTIDE SEQUENCE [LARGE SCALE GENOMIC DNA]</scope>
    <source>
        <strain evidence="10 11">CIRM-BRFM 2984</strain>
    </source>
</reference>
<dbReference type="Pfam" id="PF04082">
    <property type="entry name" value="Fungal_trans"/>
    <property type="match status" value="1"/>
</dbReference>
<proteinExistence type="predicted"/>
<evidence type="ECO:0000256" key="4">
    <source>
        <dbReference type="ARBA" id="ARBA00023015"/>
    </source>
</evidence>
<dbReference type="InterPro" id="IPR051615">
    <property type="entry name" value="Transcr_Regulatory_Elem"/>
</dbReference>
<dbReference type="Gene3D" id="4.10.240.10">
    <property type="entry name" value="Zn(2)-C6 fungal-type DNA-binding domain"/>
    <property type="match status" value="1"/>
</dbReference>
<feature type="region of interest" description="Disordered" evidence="8">
    <location>
        <begin position="100"/>
        <end position="139"/>
    </location>
</feature>
<keyword evidence="11" id="KW-1185">Reference proteome</keyword>
<dbReference type="AlphaFoldDB" id="A0AAW0CU15"/>
<evidence type="ECO:0000313" key="10">
    <source>
        <dbReference type="EMBL" id="KAK7042501.1"/>
    </source>
</evidence>
<dbReference type="SMART" id="SM00906">
    <property type="entry name" value="Fungal_trans"/>
    <property type="match status" value="1"/>
</dbReference>
<dbReference type="GO" id="GO:0003677">
    <property type="term" value="F:DNA binding"/>
    <property type="evidence" value="ECO:0007669"/>
    <property type="project" value="UniProtKB-KW"/>
</dbReference>
<evidence type="ECO:0000256" key="2">
    <source>
        <dbReference type="ARBA" id="ARBA00022723"/>
    </source>
</evidence>
<dbReference type="CDD" id="cd00067">
    <property type="entry name" value="GAL4"/>
    <property type="match status" value="1"/>
</dbReference>
<evidence type="ECO:0000256" key="8">
    <source>
        <dbReference type="SAM" id="MobiDB-lite"/>
    </source>
</evidence>
<dbReference type="PANTHER" id="PTHR31313:SF81">
    <property type="entry name" value="TY1 ENHANCER ACTIVATOR"/>
    <property type="match status" value="1"/>
</dbReference>
<evidence type="ECO:0000256" key="7">
    <source>
        <dbReference type="ARBA" id="ARBA00023242"/>
    </source>
</evidence>
<dbReference type="PROSITE" id="PS00463">
    <property type="entry name" value="ZN2_CY6_FUNGAL_1"/>
    <property type="match status" value="1"/>
</dbReference>
<organism evidence="10 11">
    <name type="scientific">Favolaschia claudopus</name>
    <dbReference type="NCBI Taxonomy" id="2862362"/>
    <lineage>
        <taxon>Eukaryota</taxon>
        <taxon>Fungi</taxon>
        <taxon>Dikarya</taxon>
        <taxon>Basidiomycota</taxon>
        <taxon>Agaricomycotina</taxon>
        <taxon>Agaricomycetes</taxon>
        <taxon>Agaricomycetidae</taxon>
        <taxon>Agaricales</taxon>
        <taxon>Marasmiineae</taxon>
        <taxon>Mycenaceae</taxon>
        <taxon>Favolaschia</taxon>
    </lineage>
</organism>
<name>A0AAW0CU15_9AGAR</name>
<dbReference type="InterPro" id="IPR001138">
    <property type="entry name" value="Zn2Cys6_DnaBD"/>
</dbReference>
<dbReference type="Pfam" id="PF00172">
    <property type="entry name" value="Zn_clus"/>
    <property type="match status" value="1"/>
</dbReference>
<comment type="caution">
    <text evidence="10">The sequence shown here is derived from an EMBL/GenBank/DDBJ whole genome shotgun (WGS) entry which is preliminary data.</text>
</comment>
<evidence type="ECO:0000256" key="6">
    <source>
        <dbReference type="ARBA" id="ARBA00023163"/>
    </source>
</evidence>
<dbReference type="Proteomes" id="UP001362999">
    <property type="component" value="Unassembled WGS sequence"/>
</dbReference>
<dbReference type="InterPro" id="IPR007219">
    <property type="entry name" value="XnlR_reg_dom"/>
</dbReference>